<keyword evidence="4" id="KW-1185">Reference proteome</keyword>
<sequence>MSEQQPFHTDPAPARKRFSWRPRCRLIWGAASGVALAGILALGYTAFSLGISNLDERLARLESQGSTAATVETVAALQSDVTTLKTGLQDTRKKLGEMQQELSAAAKQAGSDDAVRQSLRTLQDAQQGLETRLSALTEQLTALKSQPAPAPAAPVAAPVKKNAPAAKKPRPADTRRAAPSLRVARNAPFVLTGVEKRGAESWAAIAPRGYSSLSQVALVGEGETVAGWTLVSAGYGEATFRVNGRLTVLRAE</sequence>
<keyword evidence="2" id="KW-0472">Membrane</keyword>
<evidence type="ECO:0000313" key="4">
    <source>
        <dbReference type="Proteomes" id="UP000078386"/>
    </source>
</evidence>
<comment type="caution">
    <text evidence="3">The sequence shown here is derived from an EMBL/GenBank/DDBJ whole genome shotgun (WGS) entry which is preliminary data.</text>
</comment>
<evidence type="ECO:0000256" key="2">
    <source>
        <dbReference type="SAM" id="Phobius"/>
    </source>
</evidence>
<dbReference type="RefSeq" id="WP_020899224.1">
    <property type="nucleotide sequence ID" value="NZ_LXEU01000063.1"/>
</dbReference>
<dbReference type="PATRIC" id="fig|1354264.4.peg.3210"/>
<name>A0A1B7JRX8_9ENTR</name>
<feature type="compositionally biased region" description="Low complexity" evidence="1">
    <location>
        <begin position="153"/>
        <end position="166"/>
    </location>
</feature>
<protein>
    <submittedName>
        <fullName evidence="3">Methyl-accepting chemotaxis protein</fullName>
    </submittedName>
</protein>
<dbReference type="Gene3D" id="1.10.287.1490">
    <property type="match status" value="1"/>
</dbReference>
<accession>A0A1B7JRX8</accession>
<proteinExistence type="predicted"/>
<organism evidence="3 4">
    <name type="scientific">Kluyvera georgiana ATCC 51603</name>
    <dbReference type="NCBI Taxonomy" id="1354264"/>
    <lineage>
        <taxon>Bacteria</taxon>
        <taxon>Pseudomonadati</taxon>
        <taxon>Pseudomonadota</taxon>
        <taxon>Gammaproteobacteria</taxon>
        <taxon>Enterobacterales</taxon>
        <taxon>Enterobacteriaceae</taxon>
        <taxon>Kluyvera</taxon>
    </lineage>
</organism>
<dbReference type="AlphaFoldDB" id="A0A1B7JRX8"/>
<feature type="region of interest" description="Disordered" evidence="1">
    <location>
        <begin position="144"/>
        <end position="177"/>
    </location>
</feature>
<dbReference type="EMBL" id="LXEU01000063">
    <property type="protein sequence ID" value="OAT50668.1"/>
    <property type="molecule type" value="Genomic_DNA"/>
</dbReference>
<gene>
    <name evidence="3" type="ORF">M989_03077</name>
</gene>
<evidence type="ECO:0000313" key="3">
    <source>
        <dbReference type="EMBL" id="OAT50668.1"/>
    </source>
</evidence>
<keyword evidence="2" id="KW-1133">Transmembrane helix</keyword>
<feature type="transmembrane region" description="Helical" evidence="2">
    <location>
        <begin position="26"/>
        <end position="47"/>
    </location>
</feature>
<reference evidence="3 4" key="1">
    <citation type="submission" date="2016-04" db="EMBL/GenBank/DDBJ databases">
        <title>ATOL: Assembling a taxonomically balanced genome-scale reconstruction of the evolutionary history of the Enterobacteriaceae.</title>
        <authorList>
            <person name="Plunkett G.III."/>
            <person name="Neeno-Eckwall E.C."/>
            <person name="Glasner J.D."/>
            <person name="Perna N.T."/>
        </authorList>
    </citation>
    <scope>NUCLEOTIDE SEQUENCE [LARGE SCALE GENOMIC DNA]</scope>
    <source>
        <strain evidence="3 4">ATCC 51603</strain>
    </source>
</reference>
<keyword evidence="2" id="KW-0812">Transmembrane</keyword>
<dbReference type="Proteomes" id="UP000078386">
    <property type="component" value="Unassembled WGS sequence"/>
</dbReference>
<evidence type="ECO:0000256" key="1">
    <source>
        <dbReference type="SAM" id="MobiDB-lite"/>
    </source>
</evidence>